<accession>A0A9X0A215</accession>
<evidence type="ECO:0000313" key="3">
    <source>
        <dbReference type="Proteomes" id="UP001163046"/>
    </source>
</evidence>
<keyword evidence="3" id="KW-1185">Reference proteome</keyword>
<organism evidence="2 3">
    <name type="scientific">Desmophyllum pertusum</name>
    <dbReference type="NCBI Taxonomy" id="174260"/>
    <lineage>
        <taxon>Eukaryota</taxon>
        <taxon>Metazoa</taxon>
        <taxon>Cnidaria</taxon>
        <taxon>Anthozoa</taxon>
        <taxon>Hexacorallia</taxon>
        <taxon>Scleractinia</taxon>
        <taxon>Caryophylliina</taxon>
        <taxon>Caryophylliidae</taxon>
        <taxon>Desmophyllum</taxon>
    </lineage>
</organism>
<feature type="region of interest" description="Disordered" evidence="1">
    <location>
        <begin position="1"/>
        <end position="23"/>
    </location>
</feature>
<comment type="caution">
    <text evidence="2">The sequence shown here is derived from an EMBL/GenBank/DDBJ whole genome shotgun (WGS) entry which is preliminary data.</text>
</comment>
<dbReference type="AlphaFoldDB" id="A0A9X0A215"/>
<proteinExistence type="predicted"/>
<dbReference type="EMBL" id="MU825405">
    <property type="protein sequence ID" value="KAJ7391640.1"/>
    <property type="molecule type" value="Genomic_DNA"/>
</dbReference>
<dbReference type="Proteomes" id="UP001163046">
    <property type="component" value="Unassembled WGS sequence"/>
</dbReference>
<reference evidence="2" key="1">
    <citation type="submission" date="2023-01" db="EMBL/GenBank/DDBJ databases">
        <title>Genome assembly of the deep-sea coral Lophelia pertusa.</title>
        <authorList>
            <person name="Herrera S."/>
            <person name="Cordes E."/>
        </authorList>
    </citation>
    <scope>NUCLEOTIDE SEQUENCE</scope>
    <source>
        <strain evidence="2">USNM1676648</strain>
        <tissue evidence="2">Polyp</tissue>
    </source>
</reference>
<gene>
    <name evidence="2" type="primary">CDADC1_3</name>
    <name evidence="2" type="ORF">OS493_017337</name>
</gene>
<sequence>MASENTESSTSSQGIKPTYTDRDSRISKDNLSMVLALWMEQFPVRDDVGEQEADPYRKIGAVLVLPNDMLHAVDCTRDGVHGVARLLLKHSVMSLKTLLVQCKVKRVFYLPIEPEYKDVEEFKDETCRVDNLFKTSAISQSVFVPTVGSDVFANAEKKKETPQETREDITGELLGSYWNEGWMEKAKDDLPWPAFDDNMKTQVRGDFKNIMEWMARILIEERKGYKFKALARNQATIPFDLNPPQLAVCHCQT</sequence>
<feature type="compositionally biased region" description="Polar residues" evidence="1">
    <location>
        <begin position="1"/>
        <end position="15"/>
    </location>
</feature>
<name>A0A9X0A215_9CNID</name>
<protein>
    <submittedName>
        <fullName evidence="2">Cytidine and dCMP deaminase domain-containing protein 1</fullName>
    </submittedName>
</protein>
<dbReference type="OrthoDB" id="6710946at2759"/>
<evidence type="ECO:0000313" key="2">
    <source>
        <dbReference type="EMBL" id="KAJ7391640.1"/>
    </source>
</evidence>
<evidence type="ECO:0000256" key="1">
    <source>
        <dbReference type="SAM" id="MobiDB-lite"/>
    </source>
</evidence>